<comment type="caution">
    <text evidence="1">The sequence shown here is derived from an EMBL/GenBank/DDBJ whole genome shotgun (WGS) entry which is preliminary data.</text>
</comment>
<sequence>MPPYRRRLPDQSLEALRDRSFGFTPDLLREGERVETGLPIKGIGHRGVLASSRHLHCPLSRFPKEIA</sequence>
<evidence type="ECO:0000313" key="1">
    <source>
        <dbReference type="EMBL" id="EGK72150.1"/>
    </source>
</evidence>
<accession>F5RBH9</accession>
<reference evidence="1 2" key="1">
    <citation type="journal article" date="2011" name="J. Bacteriol.">
        <title>Genome sequence of Methyloversatilis universalis FAM5T, a methylotrophic representative of the order Rhodocyclales.</title>
        <authorList>
            <person name="Kittichotirat W."/>
            <person name="Good N.M."/>
            <person name="Hall R."/>
            <person name="Bringel F."/>
            <person name="Lajus A."/>
            <person name="Medigue C."/>
            <person name="Smalley N.E."/>
            <person name="Beck D."/>
            <person name="Bumgarner R."/>
            <person name="Vuilleumier S."/>
            <person name="Kalyuzhnaya M.G."/>
        </authorList>
    </citation>
    <scope>NUCLEOTIDE SEQUENCE [LARGE SCALE GENOMIC DNA]</scope>
    <source>
        <strain evidence="2">ATCC BAA-1314 / JCM 13912 / FAM5</strain>
    </source>
</reference>
<gene>
    <name evidence="1" type="ORF">METUNv1_01622</name>
</gene>
<proteinExistence type="predicted"/>
<organism evidence="1 2">
    <name type="scientific">Methyloversatilis universalis (strain ATCC BAA-1314 / DSM 25237 / JCM 13912 / CCUG 52030 / FAM5)</name>
    <dbReference type="NCBI Taxonomy" id="1000565"/>
    <lineage>
        <taxon>Bacteria</taxon>
        <taxon>Pseudomonadati</taxon>
        <taxon>Pseudomonadota</taxon>
        <taxon>Betaproteobacteria</taxon>
        <taxon>Nitrosomonadales</taxon>
        <taxon>Sterolibacteriaceae</taxon>
        <taxon>Methyloversatilis</taxon>
    </lineage>
</organism>
<name>F5RBH9_METUF</name>
<dbReference type="Proteomes" id="UP000005019">
    <property type="component" value="Unassembled WGS sequence"/>
</dbReference>
<protein>
    <submittedName>
        <fullName evidence="1">Uncharacterized protein</fullName>
    </submittedName>
</protein>
<dbReference type="EMBL" id="AFHG01000043">
    <property type="protein sequence ID" value="EGK72150.1"/>
    <property type="molecule type" value="Genomic_DNA"/>
</dbReference>
<keyword evidence="2" id="KW-1185">Reference proteome</keyword>
<evidence type="ECO:0000313" key="2">
    <source>
        <dbReference type="Proteomes" id="UP000005019"/>
    </source>
</evidence>
<dbReference type="AlphaFoldDB" id="F5RBH9"/>